<protein>
    <recommendedName>
        <fullName evidence="1">Endonuclease NucS C-terminal domain-containing protein</fullName>
    </recommendedName>
</protein>
<dbReference type="EMBL" id="CP017316">
    <property type="protein sequence ID" value="AOT60838.1"/>
    <property type="molecule type" value="Genomic_DNA"/>
</dbReference>
<gene>
    <name evidence="2" type="ORF">A4G23_03713</name>
</gene>
<dbReference type="InterPro" id="IPR011856">
    <property type="entry name" value="tRNA_endonuc-like_dom_sf"/>
</dbReference>
<dbReference type="OrthoDB" id="8477544at2"/>
<dbReference type="GeneID" id="33065739"/>
<evidence type="ECO:0000259" key="1">
    <source>
        <dbReference type="Pfam" id="PF01939"/>
    </source>
</evidence>
<accession>A0A1D8G5X5</accession>
<dbReference type="Proteomes" id="UP000095349">
    <property type="component" value="Chromosome"/>
</dbReference>
<dbReference type="Pfam" id="PF01939">
    <property type="entry name" value="NucS_C"/>
    <property type="match status" value="1"/>
</dbReference>
<reference evidence="2 3" key="1">
    <citation type="submission" date="2016-09" db="EMBL/GenBank/DDBJ databases">
        <title>Streptomyces rubrolavendulae MJM4426 Genome sequencing and assembly.</title>
        <authorList>
            <person name="Kim J.-G."/>
        </authorList>
    </citation>
    <scope>NUCLEOTIDE SEQUENCE [LARGE SCALE GENOMIC DNA]</scope>
    <source>
        <strain evidence="2 3">MJM4426</strain>
    </source>
</reference>
<dbReference type="Gene3D" id="3.40.1350.10">
    <property type="match status" value="1"/>
</dbReference>
<name>A0A1D8G5X5_9ACTN</name>
<dbReference type="RefSeq" id="WP_079140234.1">
    <property type="nucleotide sequence ID" value="NZ_CP017316.1"/>
</dbReference>
<proteinExistence type="predicted"/>
<organism evidence="2 3">
    <name type="scientific">Streptomyces rubrolavendulae</name>
    <dbReference type="NCBI Taxonomy" id="285473"/>
    <lineage>
        <taxon>Bacteria</taxon>
        <taxon>Bacillati</taxon>
        <taxon>Actinomycetota</taxon>
        <taxon>Actinomycetes</taxon>
        <taxon>Kitasatosporales</taxon>
        <taxon>Streptomycetaceae</taxon>
        <taxon>Streptomyces</taxon>
    </lineage>
</organism>
<dbReference type="InterPro" id="IPR048301">
    <property type="entry name" value="NucS_C"/>
</dbReference>
<dbReference type="STRING" id="285473.A4G23_03713"/>
<dbReference type="AlphaFoldDB" id="A0A1D8G5X5"/>
<evidence type="ECO:0000313" key="2">
    <source>
        <dbReference type="EMBL" id="AOT60838.1"/>
    </source>
</evidence>
<feature type="domain" description="Endonuclease NucS C-terminal" evidence="1">
    <location>
        <begin position="6"/>
        <end position="98"/>
    </location>
</feature>
<dbReference type="PATRIC" id="fig|285473.5.peg.3890"/>
<sequence length="539" mass="60833">MRPPLENVLRDALVQNLQLIEPGLRPVQFEEYPLPNAHGTRGSIDILARDRHHMWVVIELKRSRSSARQALHEVNKYTELLCREKNLAPDRIRAVIVAMPDDWEELLIAVSHAARDWSHDLRGYRLLLDSSGTPIGAERVEFLPRAFEPRVTPIHNLFFFTTEEQREQGWRIISEVADELGALDLLAADLDRVAEKHYIPAPFGLYLAVGRVNEELASADLLGGYDGPEPFAAEHQAEYLALSEICNRLARSKLRGMNMESARPGLLKNLAENPNWAIQGFRGTGAYDDTAAFEQQDLFRFLAGDERGDSQILYTGTASPQVASRWKAFRQETRQSLAGNYEWESLVDGWLDEVGPKVGEGDVGLHVYNPCDLLQAIIHGWPDRIENLLPMVVGEAVPCQGLRHSVRGALCWNGRGMSFPDAVRLVYRDPLFLVSNMYAGTVWERDRELLDLLGLHYVLLEKVGPVWAEATMADEHRIWVHQDQGARVYSSDTDPRGYAQAYASIAADGEIVSIGQYLNRHSREVELVAKEYRAFVHTV</sequence>
<dbReference type="GO" id="GO:0003676">
    <property type="term" value="F:nucleic acid binding"/>
    <property type="evidence" value="ECO:0007669"/>
    <property type="project" value="InterPro"/>
</dbReference>
<dbReference type="KEGG" id="srn:A4G23_03713"/>
<dbReference type="GO" id="GO:0004519">
    <property type="term" value="F:endonuclease activity"/>
    <property type="evidence" value="ECO:0007669"/>
    <property type="project" value="InterPro"/>
</dbReference>
<evidence type="ECO:0000313" key="3">
    <source>
        <dbReference type="Proteomes" id="UP000095349"/>
    </source>
</evidence>
<keyword evidence="3" id="KW-1185">Reference proteome</keyword>